<reference evidence="2" key="2">
    <citation type="submission" date="2023-02" db="EMBL/GenBank/DDBJ databases">
        <authorList>
            <consortium name="DOE Joint Genome Institute"/>
            <person name="Mondo S.J."/>
            <person name="Chang Y."/>
            <person name="Wang Y."/>
            <person name="Ahrendt S."/>
            <person name="Andreopoulos W."/>
            <person name="Barry K."/>
            <person name="Beard J."/>
            <person name="Benny G.L."/>
            <person name="Blankenship S."/>
            <person name="Bonito G."/>
            <person name="Cuomo C."/>
            <person name="Desiro A."/>
            <person name="Gervers K.A."/>
            <person name="Hundley H."/>
            <person name="Kuo A."/>
            <person name="LaButti K."/>
            <person name="Lang B.F."/>
            <person name="Lipzen A."/>
            <person name="O'Donnell K."/>
            <person name="Pangilinan J."/>
            <person name="Reynolds N."/>
            <person name="Sandor L."/>
            <person name="Smith M.W."/>
            <person name="Tsang A."/>
            <person name="Grigoriev I.V."/>
            <person name="Stajich J.E."/>
            <person name="Spatafora J.W."/>
        </authorList>
    </citation>
    <scope>NUCLEOTIDE SEQUENCE</scope>
    <source>
        <strain evidence="2">RSA 2281</strain>
    </source>
</reference>
<keyword evidence="3" id="KW-1185">Reference proteome</keyword>
<protein>
    <submittedName>
        <fullName evidence="2">Uncharacterized protein</fullName>
    </submittedName>
</protein>
<keyword evidence="1" id="KW-1133">Transmembrane helix</keyword>
<feature type="transmembrane region" description="Helical" evidence="1">
    <location>
        <begin position="175"/>
        <end position="197"/>
    </location>
</feature>
<sequence length="479" mass="54572">MIYYYGGITTLSTDLPTSVSSFLMLDTETWKWMMPAQIDQVETKPIKQYGISAGVLYEKYLLVAFGQTAFEWSTAIDVLQLPDSSNCTENFKWISKITTISGEGVNGASTSIIKDAGDIVGISIGCTIFLILILLIWRYCWYDGVIVNKIRAIGNDFCIWNPRMGEPLWTEYSHLVAKCLLFGVFISYVIYSIMLVLNSSVSPLTITTPVDQVLFPDIRFCIDDDPQSSSYIACQSDTLTFDDCFNLGFLERANMSKHYPFFVDSTTEQTSYWLFTPSEEFRVSKKLHSSVGRIKFIIYLAEHEENIDISNQTTLGSHQVKKNINVELLPHGKNPNLIVFKDIDQPSLSPQELYTWINNDWSDLQSENKYTITYPSISSISYQHQTHRYITDNGWNNIGFAQIYNDSLQLTTSLHTTNQMIRDDLYTFIDIYPAENMVDIILQDKKMYTFVTVIGFIGGLLSLLVALDSILFGFRPRSP</sequence>
<gene>
    <name evidence="2" type="ORF">BDA99DRAFT_517763</name>
</gene>
<proteinExistence type="predicted"/>
<evidence type="ECO:0000313" key="3">
    <source>
        <dbReference type="Proteomes" id="UP001209540"/>
    </source>
</evidence>
<feature type="transmembrane region" description="Helical" evidence="1">
    <location>
        <begin position="119"/>
        <end position="139"/>
    </location>
</feature>
<dbReference type="Proteomes" id="UP001209540">
    <property type="component" value="Unassembled WGS sequence"/>
</dbReference>
<organism evidence="2 3">
    <name type="scientific">Phascolomyces articulosus</name>
    <dbReference type="NCBI Taxonomy" id="60185"/>
    <lineage>
        <taxon>Eukaryota</taxon>
        <taxon>Fungi</taxon>
        <taxon>Fungi incertae sedis</taxon>
        <taxon>Mucoromycota</taxon>
        <taxon>Mucoromycotina</taxon>
        <taxon>Mucoromycetes</taxon>
        <taxon>Mucorales</taxon>
        <taxon>Lichtheimiaceae</taxon>
        <taxon>Phascolomyces</taxon>
    </lineage>
</organism>
<feature type="transmembrane region" description="Helical" evidence="1">
    <location>
        <begin position="447"/>
        <end position="474"/>
    </location>
</feature>
<keyword evidence="1" id="KW-0812">Transmembrane</keyword>
<accession>A0AAD5JUC8</accession>
<evidence type="ECO:0000256" key="1">
    <source>
        <dbReference type="SAM" id="Phobius"/>
    </source>
</evidence>
<evidence type="ECO:0000313" key="2">
    <source>
        <dbReference type="EMBL" id="KAI9255046.1"/>
    </source>
</evidence>
<name>A0AAD5JUC8_9FUNG</name>
<reference evidence="2" key="1">
    <citation type="journal article" date="2022" name="IScience">
        <title>Evolution of zygomycete secretomes and the origins of terrestrial fungal ecologies.</title>
        <authorList>
            <person name="Chang Y."/>
            <person name="Wang Y."/>
            <person name="Mondo S."/>
            <person name="Ahrendt S."/>
            <person name="Andreopoulos W."/>
            <person name="Barry K."/>
            <person name="Beard J."/>
            <person name="Benny G.L."/>
            <person name="Blankenship S."/>
            <person name="Bonito G."/>
            <person name="Cuomo C."/>
            <person name="Desiro A."/>
            <person name="Gervers K.A."/>
            <person name="Hundley H."/>
            <person name="Kuo A."/>
            <person name="LaButti K."/>
            <person name="Lang B.F."/>
            <person name="Lipzen A."/>
            <person name="O'Donnell K."/>
            <person name="Pangilinan J."/>
            <person name="Reynolds N."/>
            <person name="Sandor L."/>
            <person name="Smith M.E."/>
            <person name="Tsang A."/>
            <person name="Grigoriev I.V."/>
            <person name="Stajich J.E."/>
            <person name="Spatafora J.W."/>
        </authorList>
    </citation>
    <scope>NUCLEOTIDE SEQUENCE</scope>
    <source>
        <strain evidence="2">RSA 2281</strain>
    </source>
</reference>
<keyword evidence="1" id="KW-0472">Membrane</keyword>
<comment type="caution">
    <text evidence="2">The sequence shown here is derived from an EMBL/GenBank/DDBJ whole genome shotgun (WGS) entry which is preliminary data.</text>
</comment>
<dbReference type="EMBL" id="JAIXMP010000023">
    <property type="protein sequence ID" value="KAI9255046.1"/>
    <property type="molecule type" value="Genomic_DNA"/>
</dbReference>
<dbReference type="AlphaFoldDB" id="A0AAD5JUC8"/>